<dbReference type="Proteomes" id="UP000681720">
    <property type="component" value="Unassembled WGS sequence"/>
</dbReference>
<reference evidence="1" key="1">
    <citation type="submission" date="2021-02" db="EMBL/GenBank/DDBJ databases">
        <authorList>
            <person name="Nowell W R."/>
        </authorList>
    </citation>
    <scope>NUCLEOTIDE SEQUENCE</scope>
</reference>
<protein>
    <submittedName>
        <fullName evidence="1">Uncharacterized protein</fullName>
    </submittedName>
</protein>
<evidence type="ECO:0000313" key="1">
    <source>
        <dbReference type="EMBL" id="CAF4880847.1"/>
    </source>
</evidence>
<comment type="caution">
    <text evidence="1">The sequence shown here is derived from an EMBL/GenBank/DDBJ whole genome shotgun (WGS) entry which is preliminary data.</text>
</comment>
<name>A0A8S3C1N8_9BILA</name>
<dbReference type="EMBL" id="CAJOBJ010170482">
    <property type="protein sequence ID" value="CAF4880847.1"/>
    <property type="molecule type" value="Genomic_DNA"/>
</dbReference>
<dbReference type="SUPFAM" id="SSF51905">
    <property type="entry name" value="FAD/NAD(P)-binding domain"/>
    <property type="match status" value="1"/>
</dbReference>
<organism evidence="1 2">
    <name type="scientific">Rotaria magnacalcarata</name>
    <dbReference type="NCBI Taxonomy" id="392030"/>
    <lineage>
        <taxon>Eukaryota</taxon>
        <taxon>Metazoa</taxon>
        <taxon>Spiralia</taxon>
        <taxon>Gnathifera</taxon>
        <taxon>Rotifera</taxon>
        <taxon>Eurotatoria</taxon>
        <taxon>Bdelloidea</taxon>
        <taxon>Philodinida</taxon>
        <taxon>Philodinidae</taxon>
        <taxon>Rotaria</taxon>
    </lineage>
</organism>
<proteinExistence type="predicted"/>
<gene>
    <name evidence="1" type="ORF">GIL414_LOCUS50849</name>
</gene>
<dbReference type="Gene3D" id="3.50.50.60">
    <property type="entry name" value="FAD/NAD(P)-binding domain"/>
    <property type="match status" value="1"/>
</dbReference>
<dbReference type="AlphaFoldDB" id="A0A8S3C1N8"/>
<feature type="non-terminal residue" evidence="1">
    <location>
        <position position="1"/>
    </location>
</feature>
<sequence>MRVILIGAGISNALISSLLRRQYGADLKLAVFDKSKNIGGRMTTSYDSD</sequence>
<dbReference type="InterPro" id="IPR036188">
    <property type="entry name" value="FAD/NAD-bd_sf"/>
</dbReference>
<accession>A0A8S3C1N8</accession>
<evidence type="ECO:0000313" key="2">
    <source>
        <dbReference type="Proteomes" id="UP000681720"/>
    </source>
</evidence>
<dbReference type="Pfam" id="PF13450">
    <property type="entry name" value="NAD_binding_8"/>
    <property type="match status" value="1"/>
</dbReference>